<feature type="transmembrane region" description="Helical" evidence="1">
    <location>
        <begin position="48"/>
        <end position="70"/>
    </location>
</feature>
<evidence type="ECO:0000313" key="2">
    <source>
        <dbReference type="EMBL" id="OEJ14120.1"/>
    </source>
</evidence>
<dbReference type="AlphaFoldDB" id="A0A1E5ND84"/>
<evidence type="ECO:0000256" key="1">
    <source>
        <dbReference type="SAM" id="Phobius"/>
    </source>
</evidence>
<gene>
    <name evidence="2" type="ORF">BFL38_05150</name>
</gene>
<dbReference type="Proteomes" id="UP000095247">
    <property type="component" value="Unassembled WGS sequence"/>
</dbReference>
<reference evidence="2 3" key="1">
    <citation type="submission" date="2016-08" db="EMBL/GenBank/DDBJ databases">
        <title>Characterization and recognition of Brachyspira hampsonii sp. nov., a novel intestinal spirochete that is pathogenic to pigs.</title>
        <authorList>
            <person name="Mirajkar N."/>
            <person name="La T."/>
            <person name="Phillips N."/>
            <person name="Hampson D."/>
            <person name="Gebhart C."/>
        </authorList>
    </citation>
    <scope>NUCLEOTIDE SEQUENCE [LARGE SCALE GENOMIC DNA]</scope>
    <source>
        <strain evidence="2 3">P280/1</strain>
    </source>
</reference>
<keyword evidence="1" id="KW-0472">Membrane</keyword>
<comment type="caution">
    <text evidence="2">The sequence shown here is derived from an EMBL/GenBank/DDBJ whole genome shotgun (WGS) entry which is preliminary data.</text>
</comment>
<name>A0A1E5ND84_9SPIR</name>
<dbReference type="EMBL" id="MDCO01000012">
    <property type="protein sequence ID" value="OEJ14120.1"/>
    <property type="molecule type" value="Genomic_DNA"/>
</dbReference>
<keyword evidence="1" id="KW-1133">Transmembrane helix</keyword>
<evidence type="ECO:0008006" key="4">
    <source>
        <dbReference type="Google" id="ProtNLM"/>
    </source>
</evidence>
<evidence type="ECO:0000313" key="3">
    <source>
        <dbReference type="Proteomes" id="UP000095247"/>
    </source>
</evidence>
<sequence length="74" mass="8267">MNFFCILNMVNNHDKLSKQNLIILIIGLVIFALSFLFIAMVGQHPEGFMGFLAPFTMLVGIIVIVTGFLYKSNS</sequence>
<feature type="transmembrane region" description="Helical" evidence="1">
    <location>
        <begin position="21"/>
        <end position="42"/>
    </location>
</feature>
<protein>
    <recommendedName>
        <fullName evidence="4">DUF3098 domain-containing protein</fullName>
    </recommendedName>
</protein>
<proteinExistence type="predicted"/>
<accession>A0A1E5ND84</accession>
<organism evidence="2 3">
    <name type="scientific">Brachyspira hampsonii</name>
    <dbReference type="NCBI Taxonomy" id="1287055"/>
    <lineage>
        <taxon>Bacteria</taxon>
        <taxon>Pseudomonadati</taxon>
        <taxon>Spirochaetota</taxon>
        <taxon>Spirochaetia</taxon>
        <taxon>Brachyspirales</taxon>
        <taxon>Brachyspiraceae</taxon>
        <taxon>Brachyspira</taxon>
    </lineage>
</organism>
<keyword evidence="1" id="KW-0812">Transmembrane</keyword>